<dbReference type="RefSeq" id="WP_063555975.1">
    <property type="nucleotide sequence ID" value="NZ_LITT01000035.1"/>
</dbReference>
<dbReference type="AlphaFoldDB" id="A0A162L5H1"/>
<gene>
    <name evidence="1" type="ORF">WY13_02577</name>
</gene>
<evidence type="ECO:0000313" key="2">
    <source>
        <dbReference type="Proteomes" id="UP000077407"/>
    </source>
</evidence>
<dbReference type="EMBL" id="LITT01000035">
    <property type="protein sequence ID" value="OAA84678.1"/>
    <property type="molecule type" value="Genomic_DNA"/>
</dbReference>
<comment type="caution">
    <text evidence="1">The sequence shown here is derived from an EMBL/GenBank/DDBJ whole genome shotgun (WGS) entry which is preliminary data.</text>
</comment>
<reference evidence="1 2" key="1">
    <citation type="journal article" date="2015" name="Biotechnol. Bioeng.">
        <title>Genome sequence and phenotypic characterization of Caulobacter segnis.</title>
        <authorList>
            <person name="Patel S."/>
            <person name="Fletcher B."/>
            <person name="Scott D.C."/>
            <person name="Ely B."/>
        </authorList>
    </citation>
    <scope>NUCLEOTIDE SEQUENCE [LARGE SCALE GENOMIC DNA]</scope>
    <source>
        <strain evidence="1 2">ERI-2</strain>
    </source>
</reference>
<evidence type="ECO:0000313" key="1">
    <source>
        <dbReference type="EMBL" id="OAA84678.1"/>
    </source>
</evidence>
<dbReference type="Proteomes" id="UP000077407">
    <property type="component" value="Unassembled WGS sequence"/>
</dbReference>
<dbReference type="OrthoDB" id="6360084at2"/>
<protein>
    <submittedName>
        <fullName evidence="1">Uncharacterized protein</fullName>
    </submittedName>
</protein>
<organism evidence="1 2">
    <name type="scientific">Clostridium ljungdahlii</name>
    <dbReference type="NCBI Taxonomy" id="1538"/>
    <lineage>
        <taxon>Bacteria</taxon>
        <taxon>Bacillati</taxon>
        <taxon>Bacillota</taxon>
        <taxon>Clostridia</taxon>
        <taxon>Eubacteriales</taxon>
        <taxon>Clostridiaceae</taxon>
        <taxon>Clostridium</taxon>
    </lineage>
</organism>
<name>A0A162L5H1_9CLOT</name>
<sequence>MDKLTDIKSKRFKFMEILYEATDGNQHAFVNMSEIGKELGFNRKETDLITQYLEGEGLIKFVALGGEISITHYGVTQVEEALSEPDKPTEYFPPINIINVQNMIGSQVQQGTTNSTQRETFSTSDIDKLTDFIQELDTKVSQLNLKPEDKDELDAEISTIKVQSSSSRPKPLIIKESLKTIRNLLEGMTGSILATELLNKLSNIIF</sequence>
<proteinExistence type="predicted"/>
<accession>A0A162L5H1</accession>
<dbReference type="PATRIC" id="fig|1538.10.peg.2469"/>